<dbReference type="Proteomes" id="UP001055879">
    <property type="component" value="Linkage Group LG01"/>
</dbReference>
<name>A0ACB9FEY8_ARCLA</name>
<protein>
    <submittedName>
        <fullName evidence="1">Uncharacterized protein</fullName>
    </submittedName>
</protein>
<reference evidence="2" key="1">
    <citation type="journal article" date="2022" name="Mol. Ecol. Resour.">
        <title>The genomes of chicory, endive, great burdock and yacon provide insights into Asteraceae palaeo-polyploidization history and plant inulin production.</title>
        <authorList>
            <person name="Fan W."/>
            <person name="Wang S."/>
            <person name="Wang H."/>
            <person name="Wang A."/>
            <person name="Jiang F."/>
            <person name="Liu H."/>
            <person name="Zhao H."/>
            <person name="Xu D."/>
            <person name="Zhang Y."/>
        </authorList>
    </citation>
    <scope>NUCLEOTIDE SEQUENCE [LARGE SCALE GENOMIC DNA]</scope>
    <source>
        <strain evidence="2">cv. Niubang</strain>
    </source>
</reference>
<reference evidence="1 2" key="2">
    <citation type="journal article" date="2022" name="Mol. Ecol. Resour.">
        <title>The genomes of chicory, endive, great burdock and yacon provide insights into Asteraceae paleo-polyploidization history and plant inulin production.</title>
        <authorList>
            <person name="Fan W."/>
            <person name="Wang S."/>
            <person name="Wang H."/>
            <person name="Wang A."/>
            <person name="Jiang F."/>
            <person name="Liu H."/>
            <person name="Zhao H."/>
            <person name="Xu D."/>
            <person name="Zhang Y."/>
        </authorList>
    </citation>
    <scope>NUCLEOTIDE SEQUENCE [LARGE SCALE GENOMIC DNA]</scope>
    <source>
        <strain evidence="2">cv. Niubang</strain>
    </source>
</reference>
<proteinExistence type="predicted"/>
<sequence>MRKRRWETWSRRQTRVGEKKGDQRRPTKIIMSDVEFTFTLLDLLRCLQIKNSFVLWCSEEGFHQDKIEWEKSEYVQQRGRCSDGRGAVHRRWGAAMESNLQLG</sequence>
<evidence type="ECO:0000313" key="2">
    <source>
        <dbReference type="Proteomes" id="UP001055879"/>
    </source>
</evidence>
<dbReference type="EMBL" id="CM042047">
    <property type="protein sequence ID" value="KAI3769859.1"/>
    <property type="molecule type" value="Genomic_DNA"/>
</dbReference>
<accession>A0ACB9FEY8</accession>
<organism evidence="1 2">
    <name type="scientific">Arctium lappa</name>
    <name type="common">Greater burdock</name>
    <name type="synonym">Lappa major</name>
    <dbReference type="NCBI Taxonomy" id="4217"/>
    <lineage>
        <taxon>Eukaryota</taxon>
        <taxon>Viridiplantae</taxon>
        <taxon>Streptophyta</taxon>
        <taxon>Embryophyta</taxon>
        <taxon>Tracheophyta</taxon>
        <taxon>Spermatophyta</taxon>
        <taxon>Magnoliopsida</taxon>
        <taxon>eudicotyledons</taxon>
        <taxon>Gunneridae</taxon>
        <taxon>Pentapetalae</taxon>
        <taxon>asterids</taxon>
        <taxon>campanulids</taxon>
        <taxon>Asterales</taxon>
        <taxon>Asteraceae</taxon>
        <taxon>Carduoideae</taxon>
        <taxon>Cardueae</taxon>
        <taxon>Arctiinae</taxon>
        <taxon>Arctium</taxon>
    </lineage>
</organism>
<evidence type="ECO:0000313" key="1">
    <source>
        <dbReference type="EMBL" id="KAI3769859.1"/>
    </source>
</evidence>
<comment type="caution">
    <text evidence="1">The sequence shown here is derived from an EMBL/GenBank/DDBJ whole genome shotgun (WGS) entry which is preliminary data.</text>
</comment>
<keyword evidence="2" id="KW-1185">Reference proteome</keyword>
<gene>
    <name evidence="1" type="ORF">L6452_00973</name>
</gene>